<feature type="signal peptide" evidence="5">
    <location>
        <begin position="1"/>
        <end position="20"/>
    </location>
</feature>
<dbReference type="EMBL" id="DACSXJ010000018">
    <property type="protein sequence ID" value="HAT3898681.1"/>
    <property type="molecule type" value="Genomic_DNA"/>
</dbReference>
<reference evidence="8" key="5">
    <citation type="submission" date="2020-09" db="EMBL/GenBank/DDBJ databases">
        <authorList>
            <consortium name="NCBI Pathogen Detection Project"/>
        </authorList>
    </citation>
    <scope>NUCLEOTIDE SEQUENCE</scope>
    <source>
        <strain evidence="8">O50</strain>
    </source>
</reference>
<dbReference type="RefSeq" id="WP_003846828.1">
    <property type="nucleotide sequence ID" value="NZ_AP026940.1"/>
</dbReference>
<evidence type="ECO:0000313" key="10">
    <source>
        <dbReference type="Proteomes" id="UP000050520"/>
    </source>
</evidence>
<reference evidence="9 10" key="2">
    <citation type="journal article" date="2017" name="PLoS ONE">
        <title>Genomic and phenotypic characterisation of fluoroquinolone resistance mechanisms in Enterobacteriaceae in Durban, South Africa.</title>
        <authorList>
            <person name="Osei Sekyere J."/>
            <person name="Amoako D.G."/>
        </authorList>
    </citation>
    <scope>NUCLEOTIDE SEQUENCE [LARGE SCALE GENOMIC DNA]</scope>
    <source>
        <strain evidence="9 10">ST62:944112508</strain>
    </source>
</reference>
<dbReference type="Proteomes" id="UP000855471">
    <property type="component" value="Unassembled WGS sequence"/>
</dbReference>
<organism evidence="8">
    <name type="scientific">Citrobacter freundii</name>
    <dbReference type="NCBI Taxonomy" id="546"/>
    <lineage>
        <taxon>Bacteria</taxon>
        <taxon>Pseudomonadati</taxon>
        <taxon>Pseudomonadota</taxon>
        <taxon>Gammaproteobacteria</taxon>
        <taxon>Enterobacterales</taxon>
        <taxon>Enterobacteriaceae</taxon>
        <taxon>Citrobacter</taxon>
        <taxon>Citrobacter freundii complex</taxon>
    </lineage>
</organism>
<dbReference type="Pfam" id="PF07012">
    <property type="entry name" value="Curlin_rpt"/>
    <property type="match status" value="2"/>
</dbReference>
<dbReference type="EMBL" id="CP032184">
    <property type="protein sequence ID" value="AXZ47674.1"/>
    <property type="molecule type" value="Genomic_DNA"/>
</dbReference>
<evidence type="ECO:0000256" key="1">
    <source>
        <dbReference type="ARBA" id="ARBA00004561"/>
    </source>
</evidence>
<name>A0A0P8KIV8_CITFR</name>
<dbReference type="Proteomes" id="UP000263627">
    <property type="component" value="Chromosome"/>
</dbReference>
<feature type="chain" id="PRO_5015043804" evidence="5">
    <location>
        <begin position="21"/>
        <end position="149"/>
    </location>
</feature>
<reference evidence="6 11" key="4">
    <citation type="submission" date="2018-09" db="EMBL/GenBank/DDBJ databases">
        <title>Whole genome sequencing of Citrobacter freundii AR_0116.</title>
        <authorList>
            <person name="Conlan S."/>
            <person name="Thomas P.J."/>
            <person name="Mullikin J."/>
            <person name="Frank K.M."/>
            <person name="Segre J.A."/>
        </authorList>
    </citation>
    <scope>NUCLEOTIDE SEQUENCE [LARGE SCALE GENOMIC DNA]</scope>
    <source>
        <strain evidence="6 11">AR_0116</strain>
    </source>
</reference>
<evidence type="ECO:0000256" key="5">
    <source>
        <dbReference type="SAM" id="SignalP"/>
    </source>
</evidence>
<sequence length="149" mass="15233">MKLLKVAAFAAIVVSGSALAGVVPQWGGNHHGGGSNYGPDSSLSIYQYGSNNSASALQSDARKSDVTITQHGRGNGAVVGQGADDSTISLKQTGFQNSATIDQWNAKNADISVTQFGGRNGALVNQTASDSNVLIQQVGFGNNATANQH</sequence>
<evidence type="ECO:0000313" key="6">
    <source>
        <dbReference type="EMBL" id="AXZ47674.1"/>
    </source>
</evidence>
<dbReference type="InterPro" id="IPR009742">
    <property type="entry name" value="Curlin_rpt"/>
</dbReference>
<comment type="subcellular location">
    <subcellularLocation>
        <location evidence="1">Fimbrium</location>
    </subcellularLocation>
</comment>
<evidence type="ECO:0000313" key="11">
    <source>
        <dbReference type="Proteomes" id="UP000263627"/>
    </source>
</evidence>
<proteinExistence type="inferred from homology"/>
<reference evidence="8" key="3">
    <citation type="journal article" date="2018" name="Genome Biol.">
        <title>SKESA: strategic k-mer extension for scrupulous assemblies.</title>
        <authorList>
            <person name="Souvorov A."/>
            <person name="Agarwala R."/>
            <person name="Lipman D.J."/>
        </authorList>
    </citation>
    <scope>NUCLEOTIDE SEQUENCE</scope>
    <source>
        <strain evidence="8">O50</strain>
    </source>
</reference>
<evidence type="ECO:0000313" key="7">
    <source>
        <dbReference type="EMBL" id="EHT9942135.1"/>
    </source>
</evidence>
<comment type="similarity">
    <text evidence="2">Belongs to the CsgA/CsgB family.</text>
</comment>
<dbReference type="GeneID" id="87001780"/>
<reference evidence="10" key="1">
    <citation type="submission" date="2015-09" db="EMBL/GenBank/DDBJ databases">
        <title>Prevalence of NDMs in South Africa.</title>
        <authorList>
            <person name="Osei Sekyere J."/>
            <person name="Govinden U."/>
            <person name="Essack S."/>
            <person name="Haldorsen B."/>
            <person name="Samuelsen O."/>
            <person name="Aasnaes B."/>
            <person name="Sundsfjord A."/>
        </authorList>
    </citation>
    <scope>NUCLEOTIDE SEQUENCE [LARGE SCALE GENOMIC DNA]</scope>
    <source>
        <strain evidence="10">ST62:944112508</strain>
    </source>
</reference>
<evidence type="ECO:0000313" key="8">
    <source>
        <dbReference type="EMBL" id="HAT3898681.1"/>
    </source>
</evidence>
<dbReference type="EMBL" id="LJEB01000028">
    <property type="protein sequence ID" value="KPR56344.1"/>
    <property type="molecule type" value="Genomic_DNA"/>
</dbReference>
<dbReference type="EMBL" id="ABBJDF010000050">
    <property type="protein sequence ID" value="EHT9942135.1"/>
    <property type="molecule type" value="Genomic_DNA"/>
</dbReference>
<gene>
    <name evidence="8" type="primary">csgA</name>
    <name evidence="6" type="ORF">AM363_12320</name>
    <name evidence="9" type="ORF">AN672_06865</name>
    <name evidence="8" type="ORF">I9Y29_003129</name>
    <name evidence="7" type="ORF">KY227_005309</name>
</gene>
<dbReference type="AlphaFoldDB" id="A0A0P8KIV8"/>
<evidence type="ECO:0000256" key="4">
    <source>
        <dbReference type="ARBA" id="ARBA00023263"/>
    </source>
</evidence>
<accession>A0A0P8KIV8</accession>
<evidence type="ECO:0000256" key="3">
    <source>
        <dbReference type="ARBA" id="ARBA00022729"/>
    </source>
</evidence>
<dbReference type="GO" id="GO:0009289">
    <property type="term" value="C:pilus"/>
    <property type="evidence" value="ECO:0007669"/>
    <property type="project" value="UniProtKB-SubCell"/>
</dbReference>
<dbReference type="Proteomes" id="UP000050520">
    <property type="component" value="Unassembled WGS sequence"/>
</dbReference>
<protein>
    <submittedName>
        <fullName evidence="8 9">Curlin</fullName>
    </submittedName>
    <submittedName>
        <fullName evidence="6">Major curlin subunit CsgA</fullName>
    </submittedName>
</protein>
<evidence type="ECO:0000313" key="9">
    <source>
        <dbReference type="EMBL" id="KPR56344.1"/>
    </source>
</evidence>
<dbReference type="NCBIfam" id="NF007470">
    <property type="entry name" value="PRK10051.1"/>
    <property type="match status" value="1"/>
</dbReference>
<keyword evidence="3 5" id="KW-0732">Signal</keyword>
<reference evidence="7" key="6">
    <citation type="submission" date="2021-07" db="EMBL/GenBank/DDBJ databases">
        <authorList>
            <consortium name="Clinical and Environmental Microbiology Branch: Whole genome sequencing antimicrobial resistance pathogens in the healthcare setting"/>
        </authorList>
    </citation>
    <scope>NUCLEOTIDE SEQUENCE</scope>
    <source>
        <strain evidence="7">2021DK-00049</strain>
    </source>
</reference>
<keyword evidence="4" id="KW-0281">Fimbrium</keyword>
<dbReference type="GO" id="GO:0007155">
    <property type="term" value="P:cell adhesion"/>
    <property type="evidence" value="ECO:0007669"/>
    <property type="project" value="InterPro"/>
</dbReference>
<evidence type="ECO:0000256" key="2">
    <source>
        <dbReference type="ARBA" id="ARBA00009766"/>
    </source>
</evidence>